<evidence type="ECO:0000256" key="2">
    <source>
        <dbReference type="SAM" id="SignalP"/>
    </source>
</evidence>
<dbReference type="SMART" id="SM00028">
    <property type="entry name" value="TPR"/>
    <property type="match status" value="9"/>
</dbReference>
<proteinExistence type="predicted"/>
<dbReference type="InterPro" id="IPR019734">
    <property type="entry name" value="TPR_rpt"/>
</dbReference>
<dbReference type="AlphaFoldDB" id="A0A563UGU3"/>
<accession>A0A563UGU3</accession>
<dbReference type="Pfam" id="PF13432">
    <property type="entry name" value="TPR_16"/>
    <property type="match status" value="1"/>
</dbReference>
<sequence length="584" mass="65814">MFRTGKIMRIPALILLGLGLSATGFAQNNSVPNKVLAAGGKPLTYADSGLVKQLFFTGLREKTVENYKQASELFNRILQIDPANDASLFELANLQKNQNNYAAARPLLEKAASIKPDNEWYWVALADNYERSNDVAKLENVFNQLIRINPEKADYYFDKANALYLLKRYDEALKFYDRVEEISGPSDELLASRQKIYLKQGNITKAADAIEQMIAANPGQIKYYLMLAEIYNSNNLNDKAIAVLERAKKADPKNGLVHLALADIYRDRKSYDASFKELEVAFAVPDIDIEQKLRIILGYVPKFPDANARASALELSTLLIKAHPASDKAFAIYGDMLLQNSKVPEARVAYKKALTLNPQFYIVHEQLVRIELADNLIDDAIRDGENALSYFPNQALMNYFVGVAWQQKKDYNKAIGYLKNVVSLETDDKEILAQSYSALGDCYHAVSDNKSSDAAYEKALSYDPDNAFVLNNYAYYLSVRNEQLEKAATMSKRSNELKANNASFEDTYAWILFRQKKYAEAKLWMEKAIQHGANSSAVQTEHYGDILFLLGNTDAAVQKWEKAKSIGGASTLIDRKINEKKYIE</sequence>
<gene>
    <name evidence="3" type="ORF">FPZ43_06040</name>
</gene>
<dbReference type="PANTHER" id="PTHR12558">
    <property type="entry name" value="CELL DIVISION CYCLE 16,23,27"/>
    <property type="match status" value="1"/>
</dbReference>
<dbReference type="PROSITE" id="PS50005">
    <property type="entry name" value="TPR"/>
    <property type="match status" value="4"/>
</dbReference>
<keyword evidence="2" id="KW-0732">Signal</keyword>
<evidence type="ECO:0000313" key="4">
    <source>
        <dbReference type="Proteomes" id="UP000320042"/>
    </source>
</evidence>
<dbReference type="InterPro" id="IPR011990">
    <property type="entry name" value="TPR-like_helical_dom_sf"/>
</dbReference>
<feature type="signal peptide" evidence="2">
    <location>
        <begin position="1"/>
        <end position="26"/>
    </location>
</feature>
<dbReference type="Pfam" id="PF13429">
    <property type="entry name" value="TPR_15"/>
    <property type="match status" value="1"/>
</dbReference>
<evidence type="ECO:0000313" key="3">
    <source>
        <dbReference type="EMBL" id="TWR30498.1"/>
    </source>
</evidence>
<keyword evidence="1" id="KW-0802">TPR repeat</keyword>
<feature type="repeat" description="TPR" evidence="1">
    <location>
        <begin position="221"/>
        <end position="254"/>
    </location>
</feature>
<dbReference type="Proteomes" id="UP000320042">
    <property type="component" value="Unassembled WGS sequence"/>
</dbReference>
<dbReference type="Pfam" id="PF14559">
    <property type="entry name" value="TPR_19"/>
    <property type="match status" value="2"/>
</dbReference>
<feature type="chain" id="PRO_5021819647" evidence="2">
    <location>
        <begin position="27"/>
        <end position="584"/>
    </location>
</feature>
<dbReference type="EMBL" id="VOEJ01000002">
    <property type="protein sequence ID" value="TWR30498.1"/>
    <property type="molecule type" value="Genomic_DNA"/>
</dbReference>
<protein>
    <submittedName>
        <fullName evidence="3">Tetratricopeptide repeat protein</fullName>
    </submittedName>
</protein>
<reference evidence="3 4" key="1">
    <citation type="submission" date="2019-07" db="EMBL/GenBank/DDBJ databases">
        <authorList>
            <person name="Kim J."/>
        </authorList>
    </citation>
    <scope>NUCLEOTIDE SEQUENCE [LARGE SCALE GENOMIC DNA]</scope>
    <source>
        <strain evidence="4">dk17</strain>
    </source>
</reference>
<name>A0A563UGU3_9SPHI</name>
<organism evidence="3 4">
    <name type="scientific">Mucilaginibacter pallidiroseus</name>
    <dbReference type="NCBI Taxonomy" id="2599295"/>
    <lineage>
        <taxon>Bacteria</taxon>
        <taxon>Pseudomonadati</taxon>
        <taxon>Bacteroidota</taxon>
        <taxon>Sphingobacteriia</taxon>
        <taxon>Sphingobacteriales</taxon>
        <taxon>Sphingobacteriaceae</taxon>
        <taxon>Mucilaginibacter</taxon>
    </lineage>
</organism>
<feature type="repeat" description="TPR" evidence="1">
    <location>
        <begin position="433"/>
        <end position="466"/>
    </location>
</feature>
<dbReference type="SUPFAM" id="SSF48452">
    <property type="entry name" value="TPR-like"/>
    <property type="match status" value="3"/>
</dbReference>
<feature type="repeat" description="TPR" evidence="1">
    <location>
        <begin position="51"/>
        <end position="84"/>
    </location>
</feature>
<dbReference type="Gene3D" id="1.25.40.10">
    <property type="entry name" value="Tetratricopeptide repeat domain"/>
    <property type="match status" value="3"/>
</dbReference>
<evidence type="ECO:0000256" key="1">
    <source>
        <dbReference type="PROSITE-ProRule" id="PRU00339"/>
    </source>
</evidence>
<keyword evidence="4" id="KW-1185">Reference proteome</keyword>
<comment type="caution">
    <text evidence="3">The sequence shown here is derived from an EMBL/GenBank/DDBJ whole genome shotgun (WGS) entry which is preliminary data.</text>
</comment>
<dbReference type="PANTHER" id="PTHR12558:SF13">
    <property type="entry name" value="CELL DIVISION CYCLE PROTEIN 27 HOMOLOG"/>
    <property type="match status" value="1"/>
</dbReference>
<feature type="repeat" description="TPR" evidence="1">
    <location>
        <begin position="327"/>
        <end position="360"/>
    </location>
</feature>